<evidence type="ECO:0000313" key="2">
    <source>
        <dbReference type="EMBL" id="KRU14224.1"/>
    </source>
</evidence>
<evidence type="ECO:0000313" key="3">
    <source>
        <dbReference type="Proteomes" id="UP000028042"/>
    </source>
</evidence>
<reference evidence="1 4" key="1">
    <citation type="journal article" date="2015" name="Genome Announc.">
        <title>Complete Genome Sequence of the Nitrogen-Fixing and Solvent-Producing Clostridium pasteurianum DSM 525.</title>
        <authorList>
            <person name="Poehlein A."/>
            <person name="Grosse-Honebrink A."/>
            <person name="Zhang Y."/>
            <person name="Minton N.P."/>
            <person name="Daniel R."/>
        </authorList>
    </citation>
    <scope>NUCLEOTIDE SEQUENCE [LARGE SCALE GENOMIC DNA]</scope>
    <source>
        <strain evidence="1">DSM 525</strain>
        <strain evidence="4">DSM 525 / ATCC 6013</strain>
    </source>
</reference>
<dbReference type="Proteomes" id="UP000030905">
    <property type="component" value="Chromosome"/>
</dbReference>
<dbReference type="GeneID" id="93075803"/>
<dbReference type="Proteomes" id="UP000028042">
    <property type="component" value="Unassembled WGS sequence"/>
</dbReference>
<reference evidence="2" key="2">
    <citation type="submission" date="2015-10" db="EMBL/GenBank/DDBJ databases">
        <title>Improved Draft Genome Sequence of Clostridium pasteurianum Strain ATCC 6013 (DSM 525) Using a Hybrid Next-Generation Sequencing Approach.</title>
        <authorList>
            <person name="Pyne M.E."/>
            <person name="Utturkar S.M."/>
            <person name="Brown S.D."/>
            <person name="Moo-Young M."/>
            <person name="Chung D.A."/>
            <person name="Chou P.C."/>
        </authorList>
    </citation>
    <scope>NUCLEOTIDE SEQUENCE</scope>
    <source>
        <strain evidence="2">ATCC 6013</strain>
    </source>
</reference>
<dbReference type="AlphaFoldDB" id="A0A0H3JAR0"/>
<organism evidence="1 4">
    <name type="scientific">Clostridium pasteurianum DSM 525 = ATCC 6013</name>
    <dbReference type="NCBI Taxonomy" id="1262449"/>
    <lineage>
        <taxon>Bacteria</taxon>
        <taxon>Bacillati</taxon>
        <taxon>Bacillota</taxon>
        <taxon>Clostridia</taxon>
        <taxon>Eubacteriales</taxon>
        <taxon>Clostridiaceae</taxon>
        <taxon>Clostridium</taxon>
    </lineage>
</organism>
<proteinExistence type="predicted"/>
<keyword evidence="4" id="KW-1185">Reference proteome</keyword>
<name>A0A0H3JAR0_CLOPA</name>
<dbReference type="KEGG" id="cpat:CLPA_c37090"/>
<evidence type="ECO:0000313" key="4">
    <source>
        <dbReference type="Proteomes" id="UP000030905"/>
    </source>
</evidence>
<evidence type="ECO:0000313" key="1">
    <source>
        <dbReference type="EMBL" id="AJA53751.1"/>
    </source>
</evidence>
<dbReference type="PATRIC" id="fig|1262449.3.peg.3851"/>
<protein>
    <submittedName>
        <fullName evidence="1">Uncharacterized protein</fullName>
    </submittedName>
</protein>
<gene>
    <name evidence="1" type="ORF">CLPA_c37090</name>
    <name evidence="2" type="ORF">CP6013_03482</name>
</gene>
<reference evidence="2 3" key="3">
    <citation type="journal article" name="Genome Announc.">
        <title>Improved Draft Genome Sequence of Clostridium pasteurianum Strain ATCC 6013 (DSM 525) Using a Hybrid Next-Generation Sequencing Approach.</title>
        <authorList>
            <person name="Pyne M.E."/>
            <person name="Utturkar S."/>
            <person name="Brown S.D."/>
            <person name="Moo-Young M."/>
            <person name="Chung D.A."/>
            <person name="Chou C.P."/>
        </authorList>
    </citation>
    <scope>NUCLEOTIDE SEQUENCE [LARGE SCALE GENOMIC DNA]</scope>
    <source>
        <strain evidence="2 3">ATCC 6013</strain>
    </source>
</reference>
<dbReference type="RefSeq" id="WP_003447943.1">
    <property type="nucleotide sequence ID" value="NZ_ANZB01000019.1"/>
</dbReference>
<dbReference type="KEGG" id="cpae:CPAST_c37090"/>
<accession>A0A0H3JAR0</accession>
<dbReference type="EMBL" id="CP009268">
    <property type="protein sequence ID" value="AJA53751.1"/>
    <property type="molecule type" value="Genomic_DNA"/>
</dbReference>
<dbReference type="eggNOG" id="ENOG50324N2">
    <property type="taxonomic scope" value="Bacteria"/>
</dbReference>
<sequence length="85" mass="10003">MSEYKLEVKGFITLNDYGNIYDYIGIVGMNDKFTITIDYLDEKNMDLIKSMLKYKDFIVTDSGKSEDGNYYIQAQRNDNEYKNNI</sequence>
<dbReference type="EMBL" id="JPGY02000001">
    <property type="protein sequence ID" value="KRU14224.1"/>
    <property type="molecule type" value="Genomic_DNA"/>
</dbReference>